<dbReference type="PANTHER" id="PTHR30566:SF5">
    <property type="entry name" value="MECHANOSENSITIVE ION CHANNEL PROTEIN 1, MITOCHONDRIAL-RELATED"/>
    <property type="match status" value="1"/>
</dbReference>
<dbReference type="PANTHER" id="PTHR30566">
    <property type="entry name" value="YNAI-RELATED MECHANOSENSITIVE ION CHANNEL"/>
    <property type="match status" value="1"/>
</dbReference>
<name>A0A7C4FES2_9CREN</name>
<keyword evidence="1" id="KW-1133">Transmembrane helix</keyword>
<keyword evidence="1" id="KW-0812">Transmembrane</keyword>
<keyword evidence="1" id="KW-0472">Membrane</keyword>
<protein>
    <submittedName>
        <fullName evidence="2">Mechanosensitive ion channel family protein</fullName>
    </submittedName>
</protein>
<feature type="transmembrane region" description="Helical" evidence="1">
    <location>
        <begin position="90"/>
        <end position="108"/>
    </location>
</feature>
<reference evidence="2" key="1">
    <citation type="journal article" date="2020" name="mSystems">
        <title>Genome- and Community-Level Interaction Insights into Carbon Utilization and Element Cycling Functions of Hydrothermarchaeota in Hydrothermal Sediment.</title>
        <authorList>
            <person name="Zhou Z."/>
            <person name="Liu Y."/>
            <person name="Xu W."/>
            <person name="Pan J."/>
            <person name="Luo Z.H."/>
            <person name="Li M."/>
        </authorList>
    </citation>
    <scope>NUCLEOTIDE SEQUENCE [LARGE SCALE GENOMIC DNA]</scope>
    <source>
        <strain evidence="2">SpSt-732</strain>
    </source>
</reference>
<comment type="caution">
    <text evidence="2">The sequence shown here is derived from an EMBL/GenBank/DDBJ whole genome shotgun (WGS) entry which is preliminary data.</text>
</comment>
<sequence>MINSTNASNASTPRSSTLIDIGALYTILYLVIAIAIVITIYVIVKKVLKRLRQRSVISRRVEGMIELIVLTITIIAVIPLALASYAQQSLLFSIVILGVALVALIIAFRDYIANVAGYITVISSGIVKDGDRVRVVINGVSYEGKVELLDNGFVQLTLENNVAVYIPYRQLLNATIVKYRHPLLKLNIRFRGHGIDIVDIVERVEEILKRSESVAEVYEVKPSEVHEEYVTVHTEVGLRKDSSTFLGELYRKLSSEMQYRFEVEVL</sequence>
<dbReference type="EMBL" id="DTFF01000013">
    <property type="protein sequence ID" value="HGI87103.1"/>
    <property type="molecule type" value="Genomic_DNA"/>
</dbReference>
<evidence type="ECO:0000256" key="1">
    <source>
        <dbReference type="SAM" id="Phobius"/>
    </source>
</evidence>
<gene>
    <name evidence="2" type="ORF">ENV14_01700</name>
</gene>
<feature type="transmembrane region" description="Helical" evidence="1">
    <location>
        <begin position="65"/>
        <end position="84"/>
    </location>
</feature>
<accession>A0A7C4FES2</accession>
<evidence type="ECO:0000313" key="2">
    <source>
        <dbReference type="EMBL" id="HGI87103.1"/>
    </source>
</evidence>
<feature type="transmembrane region" description="Helical" evidence="1">
    <location>
        <begin position="23"/>
        <end position="44"/>
    </location>
</feature>
<organism evidence="2">
    <name type="scientific">Ignisphaera aggregans</name>
    <dbReference type="NCBI Taxonomy" id="334771"/>
    <lineage>
        <taxon>Archaea</taxon>
        <taxon>Thermoproteota</taxon>
        <taxon>Thermoprotei</taxon>
        <taxon>Desulfurococcales</taxon>
        <taxon>Desulfurococcaceae</taxon>
        <taxon>Ignisphaera</taxon>
    </lineage>
</organism>
<dbReference type="AlphaFoldDB" id="A0A7C4FES2"/>
<proteinExistence type="predicted"/>